<evidence type="ECO:0000256" key="5">
    <source>
        <dbReference type="ARBA" id="ARBA00022448"/>
    </source>
</evidence>
<keyword evidence="8" id="KW-1278">Translocase</keyword>
<keyword evidence="12 17" id="KW-0496">Mitochondrion</keyword>
<keyword evidence="5" id="KW-0813">Transport</keyword>
<evidence type="ECO:0000256" key="12">
    <source>
        <dbReference type="ARBA" id="ARBA00023128"/>
    </source>
</evidence>
<dbReference type="EC" id="7.1.1.2" evidence="3"/>
<proteinExistence type="inferred from homology"/>
<dbReference type="InterPro" id="IPR050269">
    <property type="entry name" value="ComplexI_Subunit6"/>
</dbReference>
<evidence type="ECO:0000256" key="6">
    <source>
        <dbReference type="ARBA" id="ARBA00022660"/>
    </source>
</evidence>
<protein>
    <recommendedName>
        <fullName evidence="4">NADH-ubiquinone oxidoreductase chain 6</fullName>
        <ecNumber evidence="3">7.1.1.2</ecNumber>
    </recommendedName>
    <alternativeName>
        <fullName evidence="14">NADH dehydrogenase subunit 6</fullName>
    </alternativeName>
</protein>
<keyword evidence="9" id="KW-0249">Electron transport</keyword>
<keyword evidence="11" id="KW-0520">NAD</keyword>
<keyword evidence="10 16" id="KW-1133">Transmembrane helix</keyword>
<keyword evidence="13 16" id="KW-0472">Membrane</keyword>
<evidence type="ECO:0000256" key="7">
    <source>
        <dbReference type="ARBA" id="ARBA00022692"/>
    </source>
</evidence>
<evidence type="ECO:0000256" key="11">
    <source>
        <dbReference type="ARBA" id="ARBA00023027"/>
    </source>
</evidence>
<dbReference type="GO" id="GO:0008137">
    <property type="term" value="F:NADH dehydrogenase (ubiquinone) activity"/>
    <property type="evidence" value="ECO:0007669"/>
    <property type="project" value="UniProtKB-EC"/>
</dbReference>
<evidence type="ECO:0000256" key="14">
    <source>
        <dbReference type="ARBA" id="ARBA00031019"/>
    </source>
</evidence>
<evidence type="ECO:0000256" key="1">
    <source>
        <dbReference type="ARBA" id="ARBA00004225"/>
    </source>
</evidence>
<feature type="transmembrane region" description="Helical" evidence="16">
    <location>
        <begin position="139"/>
        <end position="158"/>
    </location>
</feature>
<comment type="catalytic activity">
    <reaction evidence="15">
        <text>a ubiquinone + NADH + 5 H(+)(in) = a ubiquinol + NAD(+) + 4 H(+)(out)</text>
        <dbReference type="Rhea" id="RHEA:29091"/>
        <dbReference type="Rhea" id="RHEA-COMP:9565"/>
        <dbReference type="Rhea" id="RHEA-COMP:9566"/>
        <dbReference type="ChEBI" id="CHEBI:15378"/>
        <dbReference type="ChEBI" id="CHEBI:16389"/>
        <dbReference type="ChEBI" id="CHEBI:17976"/>
        <dbReference type="ChEBI" id="CHEBI:57540"/>
        <dbReference type="ChEBI" id="CHEBI:57945"/>
        <dbReference type="EC" id="7.1.1.2"/>
    </reaction>
</comment>
<dbReference type="PANTHER" id="PTHR11435">
    <property type="entry name" value="NADH UBIQUINONE OXIDOREDUCTASE SUBUNIT ND6"/>
    <property type="match status" value="1"/>
</dbReference>
<keyword evidence="7 16" id="KW-0812">Transmembrane</keyword>
<organism evidence="17">
    <name type="scientific">Dryocoetes autographus</name>
    <name type="common">Hairy spruce bark beetle</name>
    <dbReference type="NCBI Taxonomy" id="124009"/>
    <lineage>
        <taxon>Eukaryota</taxon>
        <taxon>Metazoa</taxon>
        <taxon>Ecdysozoa</taxon>
        <taxon>Arthropoda</taxon>
        <taxon>Hexapoda</taxon>
        <taxon>Insecta</taxon>
        <taxon>Pterygota</taxon>
        <taxon>Neoptera</taxon>
        <taxon>Endopterygota</taxon>
        <taxon>Coleoptera</taxon>
        <taxon>Polyphaga</taxon>
        <taxon>Cucujiformia</taxon>
        <taxon>Curculionidae</taxon>
        <taxon>Scolytinae</taxon>
        <taxon>Dryocoetes</taxon>
    </lineage>
</organism>
<dbReference type="EMBL" id="KX035207">
    <property type="protein sequence ID" value="AOY40134.1"/>
    <property type="molecule type" value="Genomic_DNA"/>
</dbReference>
<comment type="similarity">
    <text evidence="2">Belongs to the complex I subunit 6 family.</text>
</comment>
<evidence type="ECO:0000256" key="13">
    <source>
        <dbReference type="ARBA" id="ARBA00023136"/>
    </source>
</evidence>
<dbReference type="AlphaFoldDB" id="A0A343A6F5"/>
<geneLocation type="mitochondrion" evidence="17"/>
<evidence type="ECO:0000256" key="3">
    <source>
        <dbReference type="ARBA" id="ARBA00012944"/>
    </source>
</evidence>
<evidence type="ECO:0000256" key="9">
    <source>
        <dbReference type="ARBA" id="ARBA00022982"/>
    </source>
</evidence>
<evidence type="ECO:0000256" key="16">
    <source>
        <dbReference type="SAM" id="Phobius"/>
    </source>
</evidence>
<accession>A0A343A6F5</accession>
<reference evidence="17" key="1">
    <citation type="submission" date="2016-04" db="EMBL/GenBank/DDBJ databases">
        <title>Mitochondria of Scolytid beetles.</title>
        <authorList>
            <person name="Miller K."/>
            <person name="Linard B."/>
            <person name="Vogler A.P."/>
        </authorList>
    </citation>
    <scope>NUCLEOTIDE SEQUENCE</scope>
</reference>
<evidence type="ECO:0000256" key="2">
    <source>
        <dbReference type="ARBA" id="ARBA00005698"/>
    </source>
</evidence>
<evidence type="ECO:0000256" key="10">
    <source>
        <dbReference type="ARBA" id="ARBA00022989"/>
    </source>
</evidence>
<sequence>MFLFFFINILSFLFMTMNHPLSLGYILLLMTINTSLTVGLMYLNFWFGYIIFLIMVGGMLVMFIYMTSVASNEKFSFPKLKTLILFFIVAFITMLIFFTNDEFFSMSFNSSKIMINQEMLSPQNKIFLTKIFNEPLRQIPVALMNYLLVTLIVVVKMTDFIKGPLRQK</sequence>
<feature type="transmembrane region" description="Helical" evidence="16">
    <location>
        <begin position="82"/>
        <end position="99"/>
    </location>
</feature>
<keyword evidence="6" id="KW-0679">Respiratory chain</keyword>
<dbReference type="PANTHER" id="PTHR11435:SF1">
    <property type="entry name" value="NADH-UBIQUINONE OXIDOREDUCTASE CHAIN 6"/>
    <property type="match status" value="1"/>
</dbReference>
<feature type="transmembrane region" description="Helical" evidence="16">
    <location>
        <begin position="21"/>
        <end position="43"/>
    </location>
</feature>
<name>A0A343A6F5_DRYAU</name>
<evidence type="ECO:0000313" key="17">
    <source>
        <dbReference type="EMBL" id="AOY40134.1"/>
    </source>
</evidence>
<comment type="subcellular location">
    <subcellularLocation>
        <location evidence="1">Mitochondrion membrane</location>
        <topology evidence="1">Multi-pass membrane protein</topology>
    </subcellularLocation>
</comment>
<feature type="transmembrane region" description="Helical" evidence="16">
    <location>
        <begin position="49"/>
        <end position="70"/>
    </location>
</feature>
<evidence type="ECO:0000256" key="15">
    <source>
        <dbReference type="ARBA" id="ARBA00049551"/>
    </source>
</evidence>
<evidence type="ECO:0000256" key="8">
    <source>
        <dbReference type="ARBA" id="ARBA00022967"/>
    </source>
</evidence>
<gene>
    <name evidence="17" type="primary">nad6</name>
</gene>
<dbReference type="GO" id="GO:0031966">
    <property type="term" value="C:mitochondrial membrane"/>
    <property type="evidence" value="ECO:0007669"/>
    <property type="project" value="UniProtKB-SubCell"/>
</dbReference>
<evidence type="ECO:0000256" key="4">
    <source>
        <dbReference type="ARBA" id="ARBA00021095"/>
    </source>
</evidence>